<organism evidence="1 2">
    <name type="scientific">Oceanospirillum multiglobuliferum</name>
    <dbReference type="NCBI Taxonomy" id="64969"/>
    <lineage>
        <taxon>Bacteria</taxon>
        <taxon>Pseudomonadati</taxon>
        <taxon>Pseudomonadota</taxon>
        <taxon>Gammaproteobacteria</taxon>
        <taxon>Oceanospirillales</taxon>
        <taxon>Oceanospirillaceae</taxon>
        <taxon>Oceanospirillum</taxon>
    </lineage>
</organism>
<dbReference type="SUPFAM" id="SSF160214">
    <property type="entry name" value="FlaG-like"/>
    <property type="match status" value="1"/>
</dbReference>
<dbReference type="OrthoDB" id="5741693at2"/>
<dbReference type="PANTHER" id="PTHR37166">
    <property type="entry name" value="PROTEIN FLAG"/>
    <property type="match status" value="1"/>
</dbReference>
<gene>
    <name evidence="1" type="ORF">BTE48_02805</name>
</gene>
<evidence type="ECO:0000313" key="2">
    <source>
        <dbReference type="Proteomes" id="UP000191418"/>
    </source>
</evidence>
<dbReference type="RefSeq" id="WP_078743907.1">
    <property type="nucleotide sequence ID" value="NZ_FUXG01000002.1"/>
</dbReference>
<sequence>MKIESEAQNLFANTYKSLTQSGDVESTPPPRVDKEVVQLETSTQLDNVRTNAVQQLKNAKESDVYALGEVDMALEKINKYAEIQQVNLRLSVDKELNRVVIRVVDKDTDEMIRQIPSEQAIALAKRIDEVMQEFFIGKADQAINLFDDRA</sequence>
<dbReference type="Gene3D" id="3.30.160.170">
    <property type="entry name" value="FlaG-like"/>
    <property type="match status" value="1"/>
</dbReference>
<dbReference type="EMBL" id="MTSM01000002">
    <property type="protein sequence ID" value="OPX56823.1"/>
    <property type="molecule type" value="Genomic_DNA"/>
</dbReference>
<dbReference type="STRING" id="64969.SAMN02745127_00279"/>
<reference evidence="1 2" key="1">
    <citation type="submission" date="2017-01" db="EMBL/GenBank/DDBJ databases">
        <title>Genome Sequencing of a Marine Spirillum, Oceanospirillum multiglobuliferum ATCC 33336, from Japan.</title>
        <authorList>
            <person name="Carney J.G."/>
            <person name="Trachtenberg A.M."/>
            <person name="Rheaume B.A."/>
            <person name="Linnane J.D."/>
            <person name="Pitts N.L."/>
            <person name="Mykles D.L."/>
            <person name="Maclea K.S."/>
        </authorList>
    </citation>
    <scope>NUCLEOTIDE SEQUENCE [LARGE SCALE GENOMIC DNA]</scope>
    <source>
        <strain evidence="1 2">ATCC 33336</strain>
    </source>
</reference>
<dbReference type="Proteomes" id="UP000191418">
    <property type="component" value="Unassembled WGS sequence"/>
</dbReference>
<dbReference type="InterPro" id="IPR005186">
    <property type="entry name" value="FlaG"/>
</dbReference>
<evidence type="ECO:0000313" key="1">
    <source>
        <dbReference type="EMBL" id="OPX56823.1"/>
    </source>
</evidence>
<dbReference type="PANTHER" id="PTHR37166:SF1">
    <property type="entry name" value="PROTEIN FLAG"/>
    <property type="match status" value="1"/>
</dbReference>
<comment type="caution">
    <text evidence="1">The sequence shown here is derived from an EMBL/GenBank/DDBJ whole genome shotgun (WGS) entry which is preliminary data.</text>
</comment>
<proteinExistence type="predicted"/>
<name>A0A1T4L2T9_9GAMM</name>
<protein>
    <recommendedName>
        <fullName evidence="3">Flagellar biosynthesis protein FlaG</fullName>
    </recommendedName>
</protein>
<keyword evidence="2" id="KW-1185">Reference proteome</keyword>
<dbReference type="Pfam" id="PF03646">
    <property type="entry name" value="FlaG"/>
    <property type="match status" value="1"/>
</dbReference>
<evidence type="ECO:0008006" key="3">
    <source>
        <dbReference type="Google" id="ProtNLM"/>
    </source>
</evidence>
<dbReference type="AlphaFoldDB" id="A0A1T4L2T9"/>
<dbReference type="InterPro" id="IPR035924">
    <property type="entry name" value="FlaG-like_sf"/>
</dbReference>
<accession>A0A1T4L2T9</accession>